<dbReference type="CDD" id="cd03443">
    <property type="entry name" value="PaaI_thioesterase"/>
    <property type="match status" value="1"/>
</dbReference>
<keyword evidence="3" id="KW-1185">Reference proteome</keyword>
<dbReference type="Proteomes" id="UP000253472">
    <property type="component" value="Unassembled WGS sequence"/>
</dbReference>
<sequence>MTAPPTLVNSPDISFEARLQSNPRYVRLQDEYAAFTATHTQKLSINEKLTPNFTGVTLVGDNKINLRTPTMYFIEDRFLNGFGDIPESYEGANYSVTFFHLGQGLTSHLGVLHGGITATLGDELTCRLAFLNFESRRGVTANLNIDYKQPALADQFMMVKCTVLEKKGRKCWVRGEVYKVPEGNVDGEEDVRIDRSENLLAQCKVLVIEPKWVDKLA</sequence>
<dbReference type="AlphaFoldDB" id="A0A367YQV3"/>
<dbReference type="Pfam" id="PF03061">
    <property type="entry name" value="4HBT"/>
    <property type="match status" value="1"/>
</dbReference>
<evidence type="ECO:0000259" key="1">
    <source>
        <dbReference type="Pfam" id="PF03061"/>
    </source>
</evidence>
<dbReference type="PANTHER" id="PTHR47260:SF1">
    <property type="entry name" value="UPF0644 PROTEIN PB2B4.06"/>
    <property type="match status" value="1"/>
</dbReference>
<protein>
    <recommendedName>
        <fullName evidence="1">Thioesterase domain-containing protein</fullName>
    </recommendedName>
</protein>
<dbReference type="EMBL" id="QLNQ01000001">
    <property type="protein sequence ID" value="RCK67392.1"/>
    <property type="molecule type" value="Genomic_DNA"/>
</dbReference>
<gene>
    <name evidence="2" type="ORF">Cantr_02715</name>
</gene>
<accession>A0A367YQV3</accession>
<dbReference type="SUPFAM" id="SSF54637">
    <property type="entry name" value="Thioesterase/thiol ester dehydrase-isomerase"/>
    <property type="match status" value="1"/>
</dbReference>
<proteinExistence type="predicted"/>
<name>A0A367YQV3_9ASCO</name>
<comment type="caution">
    <text evidence="2">The sequence shown here is derived from an EMBL/GenBank/DDBJ whole genome shotgun (WGS) entry which is preliminary data.</text>
</comment>
<dbReference type="OrthoDB" id="506431at2759"/>
<dbReference type="STRING" id="5486.A0A367YQV3"/>
<dbReference type="InterPro" id="IPR029069">
    <property type="entry name" value="HotDog_dom_sf"/>
</dbReference>
<evidence type="ECO:0000313" key="3">
    <source>
        <dbReference type="Proteomes" id="UP000253472"/>
    </source>
</evidence>
<dbReference type="PANTHER" id="PTHR47260">
    <property type="entry name" value="UPF0644 PROTEIN PB2B4.06"/>
    <property type="match status" value="1"/>
</dbReference>
<evidence type="ECO:0000313" key="2">
    <source>
        <dbReference type="EMBL" id="RCK67392.1"/>
    </source>
</evidence>
<dbReference type="Gene3D" id="3.10.129.10">
    <property type="entry name" value="Hotdog Thioesterase"/>
    <property type="match status" value="1"/>
</dbReference>
<feature type="domain" description="Thioesterase" evidence="1">
    <location>
        <begin position="110"/>
        <end position="181"/>
    </location>
</feature>
<reference evidence="2 3" key="1">
    <citation type="submission" date="2018-06" db="EMBL/GenBank/DDBJ databases">
        <title>Whole genome sequencing of Candida tropicalis (genome annotated by CSBL at Korea University).</title>
        <authorList>
            <person name="Ahn J."/>
        </authorList>
    </citation>
    <scope>NUCLEOTIDE SEQUENCE [LARGE SCALE GENOMIC DNA]</scope>
    <source>
        <strain evidence="2 3">ATCC 20962</strain>
    </source>
</reference>
<dbReference type="InterPro" id="IPR052061">
    <property type="entry name" value="PTE-AB_protein"/>
</dbReference>
<organism evidence="2 3">
    <name type="scientific">Candida viswanathii</name>
    <dbReference type="NCBI Taxonomy" id="5486"/>
    <lineage>
        <taxon>Eukaryota</taxon>
        <taxon>Fungi</taxon>
        <taxon>Dikarya</taxon>
        <taxon>Ascomycota</taxon>
        <taxon>Saccharomycotina</taxon>
        <taxon>Pichiomycetes</taxon>
        <taxon>Debaryomycetaceae</taxon>
        <taxon>Candida/Lodderomyces clade</taxon>
        <taxon>Candida</taxon>
    </lineage>
</organism>
<dbReference type="InterPro" id="IPR006683">
    <property type="entry name" value="Thioestr_dom"/>
</dbReference>